<evidence type="ECO:0000259" key="1">
    <source>
        <dbReference type="Pfam" id="PF02384"/>
    </source>
</evidence>
<accession>A0A370I586</accession>
<dbReference type="InterPro" id="IPR003356">
    <property type="entry name" value="DNA_methylase_A-5"/>
</dbReference>
<dbReference type="GO" id="GO:0032259">
    <property type="term" value="P:methylation"/>
    <property type="evidence" value="ECO:0007669"/>
    <property type="project" value="UniProtKB-KW"/>
</dbReference>
<dbReference type="AlphaFoldDB" id="A0A370I586"/>
<dbReference type="InterPro" id="IPR052916">
    <property type="entry name" value="Type-I_RE_MTase_Subunit"/>
</dbReference>
<dbReference type="Gene3D" id="3.40.50.150">
    <property type="entry name" value="Vaccinia Virus protein VP39"/>
    <property type="match status" value="1"/>
</dbReference>
<dbReference type="Proteomes" id="UP000254869">
    <property type="component" value="Unassembled WGS sequence"/>
</dbReference>
<dbReference type="EMBL" id="QQBC01000005">
    <property type="protein sequence ID" value="RDI65906.1"/>
    <property type="molecule type" value="Genomic_DNA"/>
</dbReference>
<dbReference type="PANTHER" id="PTHR42998:SF1">
    <property type="entry name" value="TYPE I RESTRICTION ENZYME HINDI METHYLASE SUBUNIT"/>
    <property type="match status" value="1"/>
</dbReference>
<sequence>MCTVVEMSFDEPDALTAAAIARLAGVGRAAVSNWRKRYPDFPQPNGGTSASPTFSRAEVEAWLAATGKAEQLATAGRTDTGTHLLDAPEPETIDETRLSPEQLLARVIASLLPRATAAEKLVNTGDLDVPVVIDPAHGSGAFLEAVADRFGDRIQAVGRSPLGVAAGAVCVPPLDPPKRASERLDAGTSWEFGEPTGRDSELAWVQQCYAYLRPRGVAVVVVSARTCFHASGQQIRAALVRSGVLRDVIALPKGMGPSPDTEICLWVLRRPYGTPDYAPVRMVNLSWVVDPRDLPYQYAAWQQLFTDASPEISRSVARVELLDGDTNLLPSRHVVARVEADAEDIASVTRRLQALYAQVGQGLPRFADPDSPPRHSTVTIAELERVGALTIRTRETTPRAGDVLIRTLGRAPIVATGSSSDEAGVSQVIEVDLARMDPYFVAIFLRADANTLPTSNTIGVLSRDDLRRCRLPRLPPVEQRRYGAAFRQLLELRDALSALAAVSANVIDQTLHALTIGALAPKSLPINKTDNINSNRR</sequence>
<dbReference type="PANTHER" id="PTHR42998">
    <property type="entry name" value="TYPE I RESTRICTION ENZYME HINDVIIP M PROTEIN-RELATED"/>
    <property type="match status" value="1"/>
</dbReference>
<comment type="caution">
    <text evidence="2">The sequence shown here is derived from an EMBL/GenBank/DDBJ whole genome shotgun (WGS) entry which is preliminary data.</text>
</comment>
<keyword evidence="3" id="KW-1185">Reference proteome</keyword>
<dbReference type="SUPFAM" id="SSF53335">
    <property type="entry name" value="S-adenosyl-L-methionine-dependent methyltransferases"/>
    <property type="match status" value="1"/>
</dbReference>
<dbReference type="InterPro" id="IPR029063">
    <property type="entry name" value="SAM-dependent_MTases_sf"/>
</dbReference>
<dbReference type="GO" id="GO:0003677">
    <property type="term" value="F:DNA binding"/>
    <property type="evidence" value="ECO:0007669"/>
    <property type="project" value="InterPro"/>
</dbReference>
<protein>
    <submittedName>
        <fullName evidence="2">N-6 DNA methylase</fullName>
    </submittedName>
</protein>
<evidence type="ECO:0000313" key="2">
    <source>
        <dbReference type="EMBL" id="RDI65906.1"/>
    </source>
</evidence>
<reference evidence="2 3" key="1">
    <citation type="submission" date="2018-07" db="EMBL/GenBank/DDBJ databases">
        <title>Genomic Encyclopedia of Type Strains, Phase IV (KMG-IV): sequencing the most valuable type-strain genomes for metagenomic binning, comparative biology and taxonomic classification.</title>
        <authorList>
            <person name="Goeker M."/>
        </authorList>
    </citation>
    <scope>NUCLEOTIDE SEQUENCE [LARGE SCALE GENOMIC DNA]</scope>
    <source>
        <strain evidence="2 3">DSM 44290</strain>
    </source>
</reference>
<proteinExistence type="predicted"/>
<dbReference type="GO" id="GO:0008170">
    <property type="term" value="F:N-methyltransferase activity"/>
    <property type="evidence" value="ECO:0007669"/>
    <property type="project" value="InterPro"/>
</dbReference>
<keyword evidence="2" id="KW-0489">Methyltransferase</keyword>
<keyword evidence="2" id="KW-0808">Transferase</keyword>
<dbReference type="Pfam" id="PF02384">
    <property type="entry name" value="N6_Mtase"/>
    <property type="match status" value="1"/>
</dbReference>
<feature type="domain" description="DNA methylase adenine-specific" evidence="1">
    <location>
        <begin position="188"/>
        <end position="272"/>
    </location>
</feature>
<organism evidence="2 3">
    <name type="scientific">Nocardia pseudobrasiliensis</name>
    <dbReference type="NCBI Taxonomy" id="45979"/>
    <lineage>
        <taxon>Bacteria</taxon>
        <taxon>Bacillati</taxon>
        <taxon>Actinomycetota</taxon>
        <taxon>Actinomycetes</taxon>
        <taxon>Mycobacteriales</taxon>
        <taxon>Nocardiaceae</taxon>
        <taxon>Nocardia</taxon>
    </lineage>
</organism>
<gene>
    <name evidence="2" type="ORF">DFR76_105224</name>
</gene>
<name>A0A370I586_9NOCA</name>
<dbReference type="STRING" id="1210086.GCA_001613105_03103"/>
<evidence type="ECO:0000313" key="3">
    <source>
        <dbReference type="Proteomes" id="UP000254869"/>
    </source>
</evidence>